<keyword evidence="3" id="KW-0934">Plastid</keyword>
<sequence length="449" mass="48952">MLGTDQRINSDTLLRRAPRFYCGSGFVFAALPPWLEPRTACKHRARSPVPLQRHPRLFQRCGTSVSRHALITLRAKNERPSPPWQLILSFAALVVFGAPLVKPLVDTLATHVAPGSQVALRTSSALSEEEIAEKLRVIPVFCVTDREGRPILTEVGSASNTPAGAAAQAELDEPETLSGALGLLDIDSQQRVQKRRAGPATAHRIGSFYLSYDDASRFLEQLSERSAQDKQNLIRDARIVVVPLDEALSFVTPREGGRGKVPDPSDEFHLVPSEQSVRFAERVLKANGALGVNARIRGVPLFTIRGFALQRVVEKDAGAGSEATQVSETANLSTEPLLLTPVFFTLDDVQFAWDRLRQVSNNQGTALPSKLPLDRVYVTDLRTVIQGMRQGSSALELTDGSADYHSVVFLPSRSAMPGTRTDASGSQRTDAQPVLETRATTERHDGAGR</sequence>
<dbReference type="PANTHER" id="PTHR33926:SF4">
    <property type="entry name" value="PROTEIN TIC 22, CHLOROPLASTIC"/>
    <property type="match status" value="1"/>
</dbReference>
<dbReference type="KEGG" id="cme:CYME_CMJ012C"/>
<dbReference type="Gramene" id="CMJ012CT">
    <property type="protein sequence ID" value="CMJ012CT"/>
    <property type="gene ID" value="CMJ012C"/>
</dbReference>
<protein>
    <submittedName>
        <fullName evidence="5">Uncharacterized protein</fullName>
    </submittedName>
</protein>
<dbReference type="OrthoDB" id="4798at2759"/>
<dbReference type="EMBL" id="AP006492">
    <property type="protein sequence ID" value="BAM80163.1"/>
    <property type="molecule type" value="Genomic_DNA"/>
</dbReference>
<evidence type="ECO:0000256" key="3">
    <source>
        <dbReference type="ARBA" id="ARBA00022640"/>
    </source>
</evidence>
<comment type="subcellular location">
    <subcellularLocation>
        <location evidence="1">Plastid</location>
        <location evidence="1">Chloroplast</location>
    </subcellularLocation>
</comment>
<dbReference type="PANTHER" id="PTHR33926">
    <property type="entry name" value="PROTEIN TIC 22, CHLOROPLASTIC"/>
    <property type="match status" value="1"/>
</dbReference>
<reference evidence="5 6" key="1">
    <citation type="journal article" date="2004" name="Nature">
        <title>Genome sequence of the ultrasmall unicellular red alga Cyanidioschyzon merolae 10D.</title>
        <authorList>
            <person name="Matsuzaki M."/>
            <person name="Misumi O."/>
            <person name="Shin-i T."/>
            <person name="Maruyama S."/>
            <person name="Takahara M."/>
            <person name="Miyagishima S."/>
            <person name="Mori T."/>
            <person name="Nishida K."/>
            <person name="Yagisawa F."/>
            <person name="Nishida K."/>
            <person name="Yoshida Y."/>
            <person name="Nishimura Y."/>
            <person name="Nakao S."/>
            <person name="Kobayashi T."/>
            <person name="Momoyama Y."/>
            <person name="Higashiyama T."/>
            <person name="Minoda A."/>
            <person name="Sano M."/>
            <person name="Nomoto H."/>
            <person name="Oishi K."/>
            <person name="Hayashi H."/>
            <person name="Ohta F."/>
            <person name="Nishizaka S."/>
            <person name="Haga S."/>
            <person name="Miura S."/>
            <person name="Morishita T."/>
            <person name="Kabeya Y."/>
            <person name="Terasawa K."/>
            <person name="Suzuki Y."/>
            <person name="Ishii Y."/>
            <person name="Asakawa S."/>
            <person name="Takano H."/>
            <person name="Ohta N."/>
            <person name="Kuroiwa H."/>
            <person name="Tanaka K."/>
            <person name="Shimizu N."/>
            <person name="Sugano S."/>
            <person name="Sato N."/>
            <person name="Nozaki H."/>
            <person name="Ogasawara N."/>
            <person name="Kohara Y."/>
            <person name="Kuroiwa T."/>
        </authorList>
    </citation>
    <scope>NUCLEOTIDE SEQUENCE [LARGE SCALE GENOMIC DNA]</scope>
    <source>
        <strain evidence="5 6">10D</strain>
    </source>
</reference>
<gene>
    <name evidence="5" type="ORF">CYME_CMJ012C</name>
</gene>
<evidence type="ECO:0000256" key="4">
    <source>
        <dbReference type="SAM" id="MobiDB-lite"/>
    </source>
</evidence>
<evidence type="ECO:0000256" key="1">
    <source>
        <dbReference type="ARBA" id="ARBA00004229"/>
    </source>
</evidence>
<proteinExistence type="predicted"/>
<dbReference type="InterPro" id="IPR007378">
    <property type="entry name" value="Tic22-like"/>
</dbReference>
<dbReference type="GO" id="GO:0015031">
    <property type="term" value="P:protein transport"/>
    <property type="evidence" value="ECO:0007669"/>
    <property type="project" value="InterPro"/>
</dbReference>
<evidence type="ECO:0000313" key="6">
    <source>
        <dbReference type="Proteomes" id="UP000007014"/>
    </source>
</evidence>
<dbReference type="GO" id="GO:0009507">
    <property type="term" value="C:chloroplast"/>
    <property type="evidence" value="ECO:0007669"/>
    <property type="project" value="UniProtKB-SubCell"/>
</dbReference>
<dbReference type="GeneID" id="16994107"/>
<dbReference type="HOGENOM" id="CLU_765846_0_0_1"/>
<feature type="compositionally biased region" description="Basic and acidic residues" evidence="4">
    <location>
        <begin position="439"/>
        <end position="449"/>
    </location>
</feature>
<evidence type="ECO:0000313" key="5">
    <source>
        <dbReference type="EMBL" id="BAM80163.1"/>
    </source>
</evidence>
<dbReference type="AlphaFoldDB" id="M1VH62"/>
<feature type="region of interest" description="Disordered" evidence="4">
    <location>
        <begin position="414"/>
        <end position="449"/>
    </location>
</feature>
<dbReference type="Gene3D" id="3.40.1350.100">
    <property type="match status" value="1"/>
</dbReference>
<evidence type="ECO:0000256" key="2">
    <source>
        <dbReference type="ARBA" id="ARBA00022528"/>
    </source>
</evidence>
<keyword evidence="2" id="KW-0150">Chloroplast</keyword>
<accession>M1VH62</accession>
<organism evidence="5 6">
    <name type="scientific">Cyanidioschyzon merolae (strain NIES-3377 / 10D)</name>
    <name type="common">Unicellular red alga</name>
    <dbReference type="NCBI Taxonomy" id="280699"/>
    <lineage>
        <taxon>Eukaryota</taxon>
        <taxon>Rhodophyta</taxon>
        <taxon>Bangiophyceae</taxon>
        <taxon>Cyanidiales</taxon>
        <taxon>Cyanidiaceae</taxon>
        <taxon>Cyanidioschyzon</taxon>
    </lineage>
</organism>
<reference evidence="5 6" key="2">
    <citation type="journal article" date="2007" name="BMC Biol.">
        <title>A 100%-complete sequence reveals unusually simple genomic features in the hot-spring red alga Cyanidioschyzon merolae.</title>
        <authorList>
            <person name="Nozaki H."/>
            <person name="Takano H."/>
            <person name="Misumi O."/>
            <person name="Terasawa K."/>
            <person name="Matsuzaki M."/>
            <person name="Maruyama S."/>
            <person name="Nishida K."/>
            <person name="Yagisawa F."/>
            <person name="Yoshida Y."/>
            <person name="Fujiwara T."/>
            <person name="Takio S."/>
            <person name="Tamura K."/>
            <person name="Chung S.J."/>
            <person name="Nakamura S."/>
            <person name="Kuroiwa H."/>
            <person name="Tanaka K."/>
            <person name="Sato N."/>
            <person name="Kuroiwa T."/>
        </authorList>
    </citation>
    <scope>NUCLEOTIDE SEQUENCE [LARGE SCALE GENOMIC DNA]</scope>
    <source>
        <strain evidence="5 6">10D</strain>
    </source>
</reference>
<keyword evidence="6" id="KW-1185">Reference proteome</keyword>
<dbReference type="RefSeq" id="XP_005534770.1">
    <property type="nucleotide sequence ID" value="XM_005534713.1"/>
</dbReference>
<feature type="compositionally biased region" description="Polar residues" evidence="4">
    <location>
        <begin position="421"/>
        <end position="430"/>
    </location>
</feature>
<dbReference type="Pfam" id="PF04278">
    <property type="entry name" value="Tic22"/>
    <property type="match status" value="1"/>
</dbReference>
<name>M1VH62_CYAM1</name>
<dbReference type="Proteomes" id="UP000007014">
    <property type="component" value="Chromosome 10"/>
</dbReference>